<comment type="caution">
    <text evidence="4">The sequence shown here is derived from an EMBL/GenBank/DDBJ whole genome shotgun (WGS) entry which is preliminary data.</text>
</comment>
<dbReference type="Proteomes" id="UP001501414">
    <property type="component" value="Unassembled WGS sequence"/>
</dbReference>
<dbReference type="InterPro" id="IPR036396">
    <property type="entry name" value="Cyt_P450_sf"/>
</dbReference>
<dbReference type="PRINTS" id="PR00359">
    <property type="entry name" value="BP450"/>
</dbReference>
<dbReference type="EMBL" id="BAAAJK010000008">
    <property type="protein sequence ID" value="GAA1388692.1"/>
    <property type="molecule type" value="Genomic_DNA"/>
</dbReference>
<accession>A0ABP4IK86</accession>
<keyword evidence="5" id="KW-1185">Reference proteome</keyword>
<dbReference type="CDD" id="cd20625">
    <property type="entry name" value="CYP164-like"/>
    <property type="match status" value="1"/>
</dbReference>
<dbReference type="SUPFAM" id="SSF48264">
    <property type="entry name" value="Cytochrome P450"/>
    <property type="match status" value="1"/>
</dbReference>
<feature type="region of interest" description="Disordered" evidence="3">
    <location>
        <begin position="397"/>
        <end position="416"/>
    </location>
</feature>
<reference evidence="5" key="1">
    <citation type="journal article" date="2019" name="Int. J. Syst. Evol. Microbiol.">
        <title>The Global Catalogue of Microorganisms (GCM) 10K type strain sequencing project: providing services to taxonomists for standard genome sequencing and annotation.</title>
        <authorList>
            <consortium name="The Broad Institute Genomics Platform"/>
            <consortium name="The Broad Institute Genome Sequencing Center for Infectious Disease"/>
            <person name="Wu L."/>
            <person name="Ma J."/>
        </authorList>
    </citation>
    <scope>NUCLEOTIDE SEQUENCE [LARGE SCALE GENOMIC DNA]</scope>
    <source>
        <strain evidence="5">JCM 11896</strain>
    </source>
</reference>
<name>A0ABP4IK86_9PSEU</name>
<comment type="similarity">
    <text evidence="1 2">Belongs to the cytochrome P450 family.</text>
</comment>
<evidence type="ECO:0000256" key="2">
    <source>
        <dbReference type="RuleBase" id="RU000461"/>
    </source>
</evidence>
<protein>
    <submittedName>
        <fullName evidence="4">Cytochrome P450</fullName>
    </submittedName>
</protein>
<evidence type="ECO:0000256" key="1">
    <source>
        <dbReference type="ARBA" id="ARBA00010617"/>
    </source>
</evidence>
<dbReference type="PROSITE" id="PS00086">
    <property type="entry name" value="CYTOCHROME_P450"/>
    <property type="match status" value="1"/>
</dbReference>
<dbReference type="InterPro" id="IPR002397">
    <property type="entry name" value="Cyt_P450_B"/>
</dbReference>
<keyword evidence="2" id="KW-0479">Metal-binding</keyword>
<dbReference type="Pfam" id="PF00067">
    <property type="entry name" value="p450"/>
    <property type="match status" value="1"/>
</dbReference>
<dbReference type="PANTHER" id="PTHR46696:SF1">
    <property type="entry name" value="CYTOCHROME P450 YJIB-RELATED"/>
    <property type="match status" value="1"/>
</dbReference>
<gene>
    <name evidence="4" type="ORF">GCM10009613_26440</name>
</gene>
<keyword evidence="2" id="KW-0560">Oxidoreductase</keyword>
<dbReference type="InterPro" id="IPR001128">
    <property type="entry name" value="Cyt_P450"/>
</dbReference>
<dbReference type="PRINTS" id="PR00385">
    <property type="entry name" value="P450"/>
</dbReference>
<evidence type="ECO:0000313" key="5">
    <source>
        <dbReference type="Proteomes" id="UP001501414"/>
    </source>
</evidence>
<keyword evidence="2" id="KW-0503">Monooxygenase</keyword>
<dbReference type="InterPro" id="IPR017972">
    <property type="entry name" value="Cyt_P450_CS"/>
</dbReference>
<dbReference type="Gene3D" id="1.10.630.10">
    <property type="entry name" value="Cytochrome P450"/>
    <property type="match status" value="1"/>
</dbReference>
<evidence type="ECO:0000313" key="4">
    <source>
        <dbReference type="EMBL" id="GAA1388692.1"/>
    </source>
</evidence>
<dbReference type="PANTHER" id="PTHR46696">
    <property type="entry name" value="P450, PUTATIVE (EUROFUNG)-RELATED"/>
    <property type="match status" value="1"/>
</dbReference>
<evidence type="ECO:0000256" key="3">
    <source>
        <dbReference type="SAM" id="MobiDB-lite"/>
    </source>
</evidence>
<sequence>MTPRGLVVGDPVAEQALFEVLLTDHGQPGPYEGYRRLRERAARLRTSAGLVVLSGYGDCEAALRNRELGKVDESLGFQLAGVPEDLQRRALRRFRRTMLFRNPPDHTRLRRLVSSVFTARHVEALRPAVVHRIDELLDGFTGRDVVDVISDLALPLPVSVIGDLLGIPDLDRAAAAPWVRDLVAPLEPSADLAAVQAAVDAEDQLAEYFADLLAHKRRRPGDDLLSRLATARGDDQLDDDECVGTAILLFAAGFETTTNLVGNGLAALLGAPDQRELLRERPDLAGPAVEELLRFDAPVQTDGRTALADTTVGDLDVADGQVVLLLLGAGNRDPAVFTDPHVLDITRSQATSLSFGAGLHFCLGAPLARLEAEELFPRLLARFPRLEAAGPPTWRTGLSFRGQSHLPLRPGPPVAA</sequence>
<proteinExistence type="inferred from homology"/>
<keyword evidence="2" id="KW-0408">Iron</keyword>
<keyword evidence="2" id="KW-0349">Heme</keyword>
<dbReference type="RefSeq" id="WP_344022007.1">
    <property type="nucleotide sequence ID" value="NZ_BAAAJK010000008.1"/>
</dbReference>
<organism evidence="4 5">
    <name type="scientific">Pseudonocardia kongjuensis</name>
    <dbReference type="NCBI Taxonomy" id="102227"/>
    <lineage>
        <taxon>Bacteria</taxon>
        <taxon>Bacillati</taxon>
        <taxon>Actinomycetota</taxon>
        <taxon>Actinomycetes</taxon>
        <taxon>Pseudonocardiales</taxon>
        <taxon>Pseudonocardiaceae</taxon>
        <taxon>Pseudonocardia</taxon>
    </lineage>
</organism>